<evidence type="ECO:0000313" key="2">
    <source>
        <dbReference type="Proteomes" id="UP001165986"/>
    </source>
</evidence>
<protein>
    <submittedName>
        <fullName evidence="1">Uncharacterized protein</fullName>
    </submittedName>
</protein>
<comment type="caution">
    <text evidence="1">The sequence shown here is derived from an EMBL/GenBank/DDBJ whole genome shotgun (WGS) entry which is preliminary data.</text>
</comment>
<dbReference type="AlphaFoldDB" id="A0AA40SWV2"/>
<proteinExistence type="predicted"/>
<dbReference type="EMBL" id="VJXY01000010">
    <property type="protein sequence ID" value="MBD6616450.1"/>
    <property type="molecule type" value="Genomic_DNA"/>
</dbReference>
<sequence length="65" mass="7501">MEITRSRYHTEPYPQLLQSKCQLLGKQRTEESLMGQQIIEPKNVQLATIHRRVPSTPGKKAERGI</sequence>
<dbReference type="Proteomes" id="UP001165986">
    <property type="component" value="Unassembled WGS sequence"/>
</dbReference>
<name>A0AA40SWV2_9NOST</name>
<organism evidence="1 2">
    <name type="scientific">Komarekiella delphini-convector SJRDD-AB1</name>
    <dbReference type="NCBI Taxonomy" id="2593771"/>
    <lineage>
        <taxon>Bacteria</taxon>
        <taxon>Bacillati</taxon>
        <taxon>Cyanobacteriota</taxon>
        <taxon>Cyanophyceae</taxon>
        <taxon>Nostocales</taxon>
        <taxon>Nostocaceae</taxon>
        <taxon>Komarekiella</taxon>
        <taxon>Komarekiella delphini-convector</taxon>
    </lineage>
</organism>
<evidence type="ECO:0000313" key="1">
    <source>
        <dbReference type="EMBL" id="MBD6616450.1"/>
    </source>
</evidence>
<gene>
    <name evidence="1" type="ORF">FNW02_11530</name>
</gene>
<reference evidence="1" key="1">
    <citation type="submission" date="2019-07" db="EMBL/GenBank/DDBJ databases">
        <title>Toxilogical consequences of a new and cryptic species of cyanobacteria (Komarekiella delphini-convector) recovered from the epidermis of a bottlenose dolphin and 1500 ft. in the air.</title>
        <authorList>
            <person name="Brown A.O."/>
            <person name="Dvorak P."/>
            <person name="Villanueva C.D."/>
            <person name="Foss A.J."/>
            <person name="Garvey A.D."/>
            <person name="Gibson Q.A."/>
            <person name="Johansen J.R."/>
            <person name="Casamatta D.A."/>
        </authorList>
    </citation>
    <scope>NUCLEOTIDE SEQUENCE</scope>
    <source>
        <strain evidence="1">SJRDD-AB1</strain>
    </source>
</reference>
<dbReference type="RefSeq" id="WP_191757689.1">
    <property type="nucleotide sequence ID" value="NZ_VJXY01000010.1"/>
</dbReference>
<accession>A0AA40SWV2</accession>
<keyword evidence="2" id="KW-1185">Reference proteome</keyword>